<feature type="domain" description="UspA" evidence="2">
    <location>
        <begin position="226"/>
        <end position="280"/>
    </location>
</feature>
<reference evidence="3 4" key="1">
    <citation type="submission" date="2023-08" db="EMBL/GenBank/DDBJ databases">
        <title>Oxalobacteraceae gen .nov., isolated from river sludge outside the plant.</title>
        <authorList>
            <person name="Zhao S.Y."/>
        </authorList>
    </citation>
    <scope>NUCLEOTIDE SEQUENCE [LARGE SCALE GENOMIC DNA]</scope>
    <source>
        <strain evidence="3 4">R-40</strain>
    </source>
</reference>
<organism evidence="3 4">
    <name type="scientific">Keguizhuia sedimenti</name>
    <dbReference type="NCBI Taxonomy" id="3064264"/>
    <lineage>
        <taxon>Bacteria</taxon>
        <taxon>Pseudomonadati</taxon>
        <taxon>Pseudomonadota</taxon>
        <taxon>Betaproteobacteria</taxon>
        <taxon>Burkholderiales</taxon>
        <taxon>Oxalobacteraceae</taxon>
        <taxon>Keguizhuia</taxon>
    </lineage>
</organism>
<accession>A0ABU1BR30</accession>
<dbReference type="SUPFAM" id="SSF52402">
    <property type="entry name" value="Adenine nucleotide alpha hydrolases-like"/>
    <property type="match status" value="2"/>
</dbReference>
<dbReference type="Proteomes" id="UP001225596">
    <property type="component" value="Unassembled WGS sequence"/>
</dbReference>
<evidence type="ECO:0000259" key="2">
    <source>
        <dbReference type="Pfam" id="PF00582"/>
    </source>
</evidence>
<dbReference type="PRINTS" id="PR01438">
    <property type="entry name" value="UNVRSLSTRESS"/>
</dbReference>
<name>A0ABU1BR30_9BURK</name>
<dbReference type="InterPro" id="IPR006015">
    <property type="entry name" value="Universal_stress_UspA"/>
</dbReference>
<gene>
    <name evidence="3" type="ORF">Q8A64_10065</name>
</gene>
<proteinExistence type="inferred from homology"/>
<keyword evidence="4" id="KW-1185">Reference proteome</keyword>
<comment type="similarity">
    <text evidence="1">Belongs to the universal stress protein A family.</text>
</comment>
<dbReference type="PANTHER" id="PTHR46268:SF15">
    <property type="entry name" value="UNIVERSAL STRESS PROTEIN HP_0031"/>
    <property type="match status" value="1"/>
</dbReference>
<dbReference type="EMBL" id="JAUYVH010000005">
    <property type="protein sequence ID" value="MDQ9170753.1"/>
    <property type="molecule type" value="Genomic_DNA"/>
</dbReference>
<dbReference type="CDD" id="cd00293">
    <property type="entry name" value="USP-like"/>
    <property type="match status" value="1"/>
</dbReference>
<dbReference type="InterPro" id="IPR006016">
    <property type="entry name" value="UspA"/>
</dbReference>
<evidence type="ECO:0000256" key="1">
    <source>
        <dbReference type="ARBA" id="ARBA00008791"/>
    </source>
</evidence>
<protein>
    <submittedName>
        <fullName evidence="3">Universal stress protein</fullName>
    </submittedName>
</protein>
<evidence type="ECO:0000313" key="3">
    <source>
        <dbReference type="EMBL" id="MDQ9170753.1"/>
    </source>
</evidence>
<dbReference type="Pfam" id="PF00582">
    <property type="entry name" value="Usp"/>
    <property type="match status" value="1"/>
</dbReference>
<dbReference type="PANTHER" id="PTHR46268">
    <property type="entry name" value="STRESS RESPONSE PROTEIN NHAX"/>
    <property type="match status" value="1"/>
</dbReference>
<dbReference type="RefSeq" id="WP_338436692.1">
    <property type="nucleotide sequence ID" value="NZ_JAUYVH010000005.1"/>
</dbReference>
<comment type="caution">
    <text evidence="3">The sequence shown here is derived from an EMBL/GenBank/DDBJ whole genome shotgun (WGS) entry which is preliminary data.</text>
</comment>
<dbReference type="Gene3D" id="3.40.50.12370">
    <property type="match status" value="1"/>
</dbReference>
<sequence length="282" mass="30109">MNYTSIAVHVDSSRHMADRVGFACAVANTHNAHLIGLATTGIAEAASMAGISGEGGAFIGSYLDTCKERTTANLEEFENIARKSNVASFEKRTLDEETGYALCLQARYSDLIIAGQTDPDEHVFMEQSGIPEYVVTHSGRPVLLVPYALENPQLNYEKACIAWDGGLPAARAAYGAIPLLRHFKKVEVVIFNPATGFHAHGEEPGADIAHYLSRHGLHVDVTRHSTGNAVDVGSALLSQAADTGAGLIVMGAYGHSKLRELVLGGVTRTILKSMTVPVLMSH</sequence>
<evidence type="ECO:0000313" key="4">
    <source>
        <dbReference type="Proteomes" id="UP001225596"/>
    </source>
</evidence>